<dbReference type="Proteomes" id="UP000694930">
    <property type="component" value="Chromosome 10"/>
</dbReference>
<reference evidence="1" key="1">
    <citation type="journal article" date="2014" name="Nat. Genet.">
        <title>The genome of the stress-tolerant wild tomato species Solanum pennellii.</title>
        <authorList>
            <person name="Bolger A."/>
            <person name="Scossa F."/>
            <person name="Bolger M.E."/>
            <person name="Lanz C."/>
            <person name="Maumus F."/>
            <person name="Tohge T."/>
            <person name="Quesneville H."/>
            <person name="Alseekh S."/>
            <person name="Sorensen I."/>
            <person name="Lichtenstein G."/>
            <person name="Fich E.A."/>
            <person name="Conte M."/>
            <person name="Keller H."/>
            <person name="Schneeberger K."/>
            <person name="Schwacke R."/>
            <person name="Ofner I."/>
            <person name="Vrebalov J."/>
            <person name="Xu Y."/>
            <person name="Osorio S."/>
            <person name="Aflitos S.A."/>
            <person name="Schijlen E."/>
            <person name="Jimenez-Gomez J.M."/>
            <person name="Ryngajllo M."/>
            <person name="Kimura S."/>
            <person name="Kumar R."/>
            <person name="Koenig D."/>
            <person name="Headland L.R."/>
            <person name="Maloof J.N."/>
            <person name="Sinha N."/>
            <person name="van Ham R.C."/>
            <person name="Lankhorst R.K."/>
            <person name="Mao L."/>
            <person name="Vogel A."/>
            <person name="Arsova B."/>
            <person name="Panstruga R."/>
            <person name="Fei Z."/>
            <person name="Rose J.K."/>
            <person name="Zamir D."/>
            <person name="Carrari F."/>
            <person name="Giovannoni J.J."/>
            <person name="Weigel D."/>
            <person name="Usadel B."/>
            <person name="Fernie A.R."/>
        </authorList>
    </citation>
    <scope>NUCLEOTIDE SEQUENCE [LARGE SCALE GENOMIC DNA]</scope>
    <source>
        <strain evidence="1">cv. LA0716</strain>
    </source>
</reference>
<dbReference type="InterPro" id="IPR004158">
    <property type="entry name" value="DUF247_pln"/>
</dbReference>
<dbReference type="RefSeq" id="XP_015089409.1">
    <property type="nucleotide sequence ID" value="XM_015233923.2"/>
</dbReference>
<sequence>MDKLSSKGTMFSKEEGRSIRGDEIFPNEYLITIREGSNSKSHDISEDDRQWLYSLDKISKEYLGSLQSPKIQKVPKMHREIESNVRCYEPLVVSIGPFHHGKPELQLMEKHKNLLAHQFAVDQETREGVLPWLLTNSVSLAELYRKVKDIIPVVKECYDEDSIKDYNDKELAHMMFLDGCFILEYLHCIVTGNYKELKMKSHDIAFIRRDLFLLENQLPFEVLDVLMSCKFKDSEGMEMIKKFI</sequence>
<keyword evidence="1" id="KW-1185">Reference proteome</keyword>
<organism evidence="1 2">
    <name type="scientific">Solanum pennellii</name>
    <name type="common">Tomato</name>
    <name type="synonym">Lycopersicon pennellii</name>
    <dbReference type="NCBI Taxonomy" id="28526"/>
    <lineage>
        <taxon>Eukaryota</taxon>
        <taxon>Viridiplantae</taxon>
        <taxon>Streptophyta</taxon>
        <taxon>Embryophyta</taxon>
        <taxon>Tracheophyta</taxon>
        <taxon>Spermatophyta</taxon>
        <taxon>Magnoliopsida</taxon>
        <taxon>eudicotyledons</taxon>
        <taxon>Gunneridae</taxon>
        <taxon>Pentapetalae</taxon>
        <taxon>asterids</taxon>
        <taxon>lamiids</taxon>
        <taxon>Solanales</taxon>
        <taxon>Solanaceae</taxon>
        <taxon>Solanoideae</taxon>
        <taxon>Solaneae</taxon>
        <taxon>Solanum</taxon>
        <taxon>Solanum subgen. Lycopersicon</taxon>
    </lineage>
</organism>
<dbReference type="GeneID" id="107032332"/>
<gene>
    <name evidence="2" type="primary">LOC107032332</name>
</gene>
<evidence type="ECO:0000313" key="1">
    <source>
        <dbReference type="Proteomes" id="UP000694930"/>
    </source>
</evidence>
<accession>A0ABM1HRU1</accession>
<evidence type="ECO:0000313" key="2">
    <source>
        <dbReference type="RefSeq" id="XP_015089409.1"/>
    </source>
</evidence>
<protein>
    <submittedName>
        <fullName evidence="2">UPF0481 protein At3g47200-like</fullName>
    </submittedName>
</protein>
<dbReference type="PANTHER" id="PTHR31170">
    <property type="entry name" value="BNAC04G53230D PROTEIN"/>
    <property type="match status" value="1"/>
</dbReference>
<proteinExistence type="predicted"/>
<dbReference type="Pfam" id="PF03140">
    <property type="entry name" value="DUF247"/>
    <property type="match status" value="1"/>
</dbReference>
<reference evidence="2" key="2">
    <citation type="submission" date="2025-08" db="UniProtKB">
        <authorList>
            <consortium name="RefSeq"/>
        </authorList>
    </citation>
    <scope>IDENTIFICATION</scope>
</reference>
<name>A0ABM1HRU1_SOLPN</name>